<feature type="transmembrane region" description="Helical" evidence="1">
    <location>
        <begin position="101"/>
        <end position="120"/>
    </location>
</feature>
<name>S2KRD8_LITA3</name>
<reference evidence="2 3" key="1">
    <citation type="journal article" date="2013" name="Genome Announc.">
        <title>Draft genome sequence of the moderately halophilic gammaproteobacterium Halomonas anticariensis FP35.</title>
        <authorList>
            <person name="Tahrioui A."/>
            <person name="Quesada E."/>
            <person name="Llamas I."/>
        </authorList>
    </citation>
    <scope>NUCLEOTIDE SEQUENCE [LARGE SCALE GENOMIC DNA]</scope>
    <source>
        <strain evidence="3">DSM 16096 / CECT 5854 / LMG 22089 / FP35</strain>
    </source>
</reference>
<protein>
    <recommendedName>
        <fullName evidence="4">DUF1269 domain-containing protein</fullName>
    </recommendedName>
</protein>
<sequence>MNAPRFGMGGRHMQRLYFLTPDLDTTVNIAHELSDLELTKEEVHVMGRDWKHLEERGVNNATLRQTSDVVNAAMRGLKYGVPLGGVLGILVFFILGETAGVGIVALTIGMGIFGGLFGVWTSTMIGVSVHDVKVDKYEREINNGAFLMMVDVPNDREREIYSAIHRHHPEVVIDKVTSEERQHHWGTGT</sequence>
<feature type="transmembrane region" description="Helical" evidence="1">
    <location>
        <begin position="77"/>
        <end position="95"/>
    </location>
</feature>
<keyword evidence="1" id="KW-0812">Transmembrane</keyword>
<evidence type="ECO:0000256" key="1">
    <source>
        <dbReference type="SAM" id="Phobius"/>
    </source>
</evidence>
<dbReference type="AlphaFoldDB" id="S2KRD8"/>
<gene>
    <name evidence="2" type="ORF">L861_04770</name>
</gene>
<dbReference type="eggNOG" id="ENOG5032W7W">
    <property type="taxonomic scope" value="Bacteria"/>
</dbReference>
<comment type="caution">
    <text evidence="2">The sequence shown here is derived from an EMBL/GenBank/DDBJ whole genome shotgun (WGS) entry which is preliminary data.</text>
</comment>
<keyword evidence="3" id="KW-1185">Reference proteome</keyword>
<evidence type="ECO:0000313" key="2">
    <source>
        <dbReference type="EMBL" id="EPC04637.1"/>
    </source>
</evidence>
<dbReference type="PATRIC" id="fig|1121939.11.peg.902"/>
<dbReference type="Proteomes" id="UP000014463">
    <property type="component" value="Unassembled WGS sequence"/>
</dbReference>
<accession>S2KRD8</accession>
<evidence type="ECO:0000313" key="3">
    <source>
        <dbReference type="Proteomes" id="UP000014463"/>
    </source>
</evidence>
<proteinExistence type="predicted"/>
<keyword evidence="1" id="KW-0472">Membrane</keyword>
<keyword evidence="1" id="KW-1133">Transmembrane helix</keyword>
<organism evidence="2 3">
    <name type="scientific">Litchfieldella anticariensis (strain DSM 16096 / CECT 5854 / CIP 108499 / LMG 22089 / FP35)</name>
    <name type="common">Halomonas anticariensis</name>
    <dbReference type="NCBI Taxonomy" id="1121939"/>
    <lineage>
        <taxon>Bacteria</taxon>
        <taxon>Pseudomonadati</taxon>
        <taxon>Pseudomonadota</taxon>
        <taxon>Gammaproteobacteria</taxon>
        <taxon>Oceanospirillales</taxon>
        <taxon>Halomonadaceae</taxon>
        <taxon>Litchfieldella</taxon>
    </lineage>
</organism>
<evidence type="ECO:0008006" key="4">
    <source>
        <dbReference type="Google" id="ProtNLM"/>
    </source>
</evidence>
<dbReference type="EMBL" id="ASTJ01000011">
    <property type="protein sequence ID" value="EPC04637.1"/>
    <property type="molecule type" value="Genomic_DNA"/>
</dbReference>
<dbReference type="STRING" id="1121939.L861_04770"/>